<dbReference type="Pfam" id="PF03793">
    <property type="entry name" value="PASTA"/>
    <property type="match status" value="3"/>
</dbReference>
<reference evidence="3" key="1">
    <citation type="journal article" date="2019" name="Int. J. Syst. Evol. Microbiol.">
        <title>The Global Catalogue of Microorganisms (GCM) 10K type strain sequencing project: providing services to taxonomists for standard genome sequencing and annotation.</title>
        <authorList>
            <consortium name="The Broad Institute Genomics Platform"/>
            <consortium name="The Broad Institute Genome Sequencing Center for Infectious Disease"/>
            <person name="Wu L."/>
            <person name="Ma J."/>
        </authorList>
    </citation>
    <scope>NUCLEOTIDE SEQUENCE [LARGE SCALE GENOMIC DNA]</scope>
    <source>
        <strain evidence="3">JCM 31486</strain>
    </source>
</reference>
<comment type="caution">
    <text evidence="2">The sequence shown here is derived from an EMBL/GenBank/DDBJ whole genome shotgun (WGS) entry which is preliminary data.</text>
</comment>
<dbReference type="PROSITE" id="PS51178">
    <property type="entry name" value="PASTA"/>
    <property type="match status" value="3"/>
</dbReference>
<feature type="non-terminal residue" evidence="2">
    <location>
        <position position="1"/>
    </location>
</feature>
<dbReference type="SMART" id="SM00740">
    <property type="entry name" value="PASTA"/>
    <property type="match status" value="3"/>
</dbReference>
<sequence>AIAALVGAGFLIFGGEKLITVPDVTGKVNADAVTAIQDAGLQDNVQKARSDTVKKNLVLSSTPAAGSQVKKGSTVTITVSDGPPTVPNVASGVSVEDAKKAITNEGLKPVLDASGDQFDDRVPKGTVLQLSPSPGTQLKTGDSVQIILSKGPTPQQPLPEVRGKSQDDAKKLLNQAGYTNIQVQTTFDPNIDNGKVISTDPSAGQTPADKKVTLLVSNAVVVPGLIGQRLKDAREQVEKLGLKFDIV</sequence>
<evidence type="ECO:0000313" key="2">
    <source>
        <dbReference type="EMBL" id="MFD1050714.1"/>
    </source>
</evidence>
<organism evidence="2 3">
    <name type="scientific">Kibdelosporangium lantanae</name>
    <dbReference type="NCBI Taxonomy" id="1497396"/>
    <lineage>
        <taxon>Bacteria</taxon>
        <taxon>Bacillati</taxon>
        <taxon>Actinomycetota</taxon>
        <taxon>Actinomycetes</taxon>
        <taxon>Pseudonocardiales</taxon>
        <taxon>Pseudonocardiaceae</taxon>
        <taxon>Kibdelosporangium</taxon>
    </lineage>
</organism>
<keyword evidence="3" id="KW-1185">Reference proteome</keyword>
<protein>
    <submittedName>
        <fullName evidence="2">PASTA domain-containing protein</fullName>
    </submittedName>
</protein>
<evidence type="ECO:0000313" key="3">
    <source>
        <dbReference type="Proteomes" id="UP001597045"/>
    </source>
</evidence>
<name>A0ABW3MMB8_9PSEU</name>
<dbReference type="Gene3D" id="3.30.10.20">
    <property type="match status" value="3"/>
</dbReference>
<dbReference type="CDD" id="cd06577">
    <property type="entry name" value="PASTA_pknB"/>
    <property type="match status" value="3"/>
</dbReference>
<proteinExistence type="predicted"/>
<dbReference type="InterPro" id="IPR005543">
    <property type="entry name" value="PASTA_dom"/>
</dbReference>
<accession>A0ABW3MMB8</accession>
<feature type="domain" description="PASTA" evidence="1">
    <location>
        <begin position="15"/>
        <end position="81"/>
    </location>
</feature>
<feature type="non-terminal residue" evidence="2">
    <location>
        <position position="247"/>
    </location>
</feature>
<dbReference type="EMBL" id="JBHTIS010003043">
    <property type="protein sequence ID" value="MFD1050714.1"/>
    <property type="molecule type" value="Genomic_DNA"/>
</dbReference>
<dbReference type="Proteomes" id="UP001597045">
    <property type="component" value="Unassembled WGS sequence"/>
</dbReference>
<feature type="domain" description="PASTA" evidence="1">
    <location>
        <begin position="82"/>
        <end position="150"/>
    </location>
</feature>
<evidence type="ECO:0000259" key="1">
    <source>
        <dbReference type="PROSITE" id="PS51178"/>
    </source>
</evidence>
<gene>
    <name evidence="2" type="ORF">ACFQ1S_36900</name>
</gene>
<feature type="domain" description="PASTA" evidence="1">
    <location>
        <begin position="153"/>
        <end position="218"/>
    </location>
</feature>